<feature type="transmembrane region" description="Helical" evidence="9">
    <location>
        <begin position="169"/>
        <end position="194"/>
    </location>
</feature>
<dbReference type="Pfam" id="PF01061">
    <property type="entry name" value="ABC2_membrane"/>
    <property type="match status" value="1"/>
</dbReference>
<dbReference type="EMBL" id="FMAC01000004">
    <property type="protein sequence ID" value="SCB21770.1"/>
    <property type="molecule type" value="Genomic_DNA"/>
</dbReference>
<sequence>MSLSLGQKNEPENGLPVKNFKIAKNEVRYHGAEWDIAEALSNFRLAALLGWQDVAQRYRRSRVGAFWLTINMGVLIGALGLVFGTIFNSPMDEFLPFICVGLIFWGYYTQIVSEGCTAFISNSDIILQLDIPFFTYILRVWYRNSVILLHNLVIFPIVLLIFWKSIGISALLVIPGFVLVTLNMTWIALILAILCTRYRDLIQIVQNIMQVMLYVTPIMWMPNHLPQSASRGMLDFNPFFHLISVVRNPLLGEVVTATNWAAAIGIAVVGWTIGLLLLKKYRARIAYWL</sequence>
<keyword evidence="7" id="KW-0625">Polysaccharide transport</keyword>
<accession>A0A1C3V1Y0</accession>
<feature type="domain" description="ABC-2 type transporter transmembrane" evidence="10">
    <location>
        <begin position="48"/>
        <end position="248"/>
    </location>
</feature>
<gene>
    <name evidence="11" type="ORF">GA0061100_104143</name>
</gene>
<keyword evidence="3" id="KW-0813">Transport</keyword>
<dbReference type="OrthoDB" id="9796017at2"/>
<keyword evidence="4" id="KW-1003">Cell membrane</keyword>
<evidence type="ECO:0000259" key="10">
    <source>
        <dbReference type="Pfam" id="PF01061"/>
    </source>
</evidence>
<evidence type="ECO:0000256" key="7">
    <source>
        <dbReference type="ARBA" id="ARBA00023047"/>
    </source>
</evidence>
<feature type="transmembrane region" description="Helical" evidence="9">
    <location>
        <begin position="260"/>
        <end position="278"/>
    </location>
</feature>
<comment type="subcellular location">
    <subcellularLocation>
        <location evidence="1">Cell membrane</location>
        <topology evidence="1">Multi-pass membrane protein</topology>
    </subcellularLocation>
</comment>
<evidence type="ECO:0000256" key="1">
    <source>
        <dbReference type="ARBA" id="ARBA00004651"/>
    </source>
</evidence>
<feature type="transmembrane region" description="Helical" evidence="9">
    <location>
        <begin position="141"/>
        <end position="163"/>
    </location>
</feature>
<evidence type="ECO:0000256" key="6">
    <source>
        <dbReference type="ARBA" id="ARBA00022989"/>
    </source>
</evidence>
<organism evidence="11 12">
    <name type="scientific">Rhizobium hainanense</name>
    <dbReference type="NCBI Taxonomy" id="52131"/>
    <lineage>
        <taxon>Bacteria</taxon>
        <taxon>Pseudomonadati</taxon>
        <taxon>Pseudomonadota</taxon>
        <taxon>Alphaproteobacteria</taxon>
        <taxon>Hyphomicrobiales</taxon>
        <taxon>Rhizobiaceae</taxon>
        <taxon>Rhizobium/Agrobacterium group</taxon>
        <taxon>Rhizobium</taxon>
    </lineage>
</organism>
<reference evidence="12" key="1">
    <citation type="submission" date="2016-08" db="EMBL/GenBank/DDBJ databases">
        <authorList>
            <person name="Varghese N."/>
            <person name="Submissions Spin"/>
        </authorList>
    </citation>
    <scope>NUCLEOTIDE SEQUENCE [LARGE SCALE GENOMIC DNA]</scope>
    <source>
        <strain evidence="12">CCBAU 57015</strain>
    </source>
</reference>
<evidence type="ECO:0000256" key="8">
    <source>
        <dbReference type="ARBA" id="ARBA00023136"/>
    </source>
</evidence>
<dbReference type="AlphaFoldDB" id="A0A1C3V1Y0"/>
<evidence type="ECO:0000256" key="9">
    <source>
        <dbReference type="SAM" id="Phobius"/>
    </source>
</evidence>
<name>A0A1C3V1Y0_9HYPH</name>
<dbReference type="Proteomes" id="UP000186228">
    <property type="component" value="Unassembled WGS sequence"/>
</dbReference>
<comment type="similarity">
    <text evidence="2">Belongs to the ABC-2 integral membrane protein family.</text>
</comment>
<keyword evidence="7" id="KW-0762">Sugar transport</keyword>
<evidence type="ECO:0000313" key="12">
    <source>
        <dbReference type="Proteomes" id="UP000186228"/>
    </source>
</evidence>
<feature type="transmembrane region" description="Helical" evidence="9">
    <location>
        <begin position="94"/>
        <end position="120"/>
    </location>
</feature>
<feature type="transmembrane region" description="Helical" evidence="9">
    <location>
        <begin position="65"/>
        <end position="88"/>
    </location>
</feature>
<keyword evidence="6 9" id="KW-1133">Transmembrane helix</keyword>
<evidence type="ECO:0000256" key="5">
    <source>
        <dbReference type="ARBA" id="ARBA00022692"/>
    </source>
</evidence>
<dbReference type="STRING" id="52131.GA0061100_104143"/>
<dbReference type="InterPro" id="IPR013525">
    <property type="entry name" value="ABC2_TM"/>
</dbReference>
<evidence type="ECO:0000256" key="4">
    <source>
        <dbReference type="ARBA" id="ARBA00022475"/>
    </source>
</evidence>
<evidence type="ECO:0000256" key="2">
    <source>
        <dbReference type="ARBA" id="ARBA00007783"/>
    </source>
</evidence>
<proteinExistence type="inferred from homology"/>
<dbReference type="PANTHER" id="PTHR30413">
    <property type="entry name" value="INNER MEMBRANE TRANSPORT PERMEASE"/>
    <property type="match status" value="1"/>
</dbReference>
<keyword evidence="5 9" id="KW-0812">Transmembrane</keyword>
<dbReference type="RefSeq" id="WP_083961350.1">
    <property type="nucleotide sequence ID" value="NZ_FMAC01000004.1"/>
</dbReference>
<protein>
    <submittedName>
        <fullName evidence="11">Lipopolysaccharide transport system permease protein</fullName>
    </submittedName>
</protein>
<dbReference type="GO" id="GO:0005886">
    <property type="term" value="C:plasma membrane"/>
    <property type="evidence" value="ECO:0007669"/>
    <property type="project" value="UniProtKB-SubCell"/>
</dbReference>
<dbReference type="PANTHER" id="PTHR30413:SF10">
    <property type="entry name" value="CAPSULE POLYSACCHARIDE EXPORT INNER-MEMBRANE PROTEIN CTRC"/>
    <property type="match status" value="1"/>
</dbReference>
<feature type="transmembrane region" description="Helical" evidence="9">
    <location>
        <begin position="201"/>
        <end position="220"/>
    </location>
</feature>
<dbReference type="GO" id="GO:0140359">
    <property type="term" value="F:ABC-type transporter activity"/>
    <property type="evidence" value="ECO:0007669"/>
    <property type="project" value="InterPro"/>
</dbReference>
<keyword evidence="8 9" id="KW-0472">Membrane</keyword>
<evidence type="ECO:0000313" key="11">
    <source>
        <dbReference type="EMBL" id="SCB21770.1"/>
    </source>
</evidence>
<dbReference type="GO" id="GO:0015774">
    <property type="term" value="P:polysaccharide transport"/>
    <property type="evidence" value="ECO:0007669"/>
    <property type="project" value="UniProtKB-KW"/>
</dbReference>
<keyword evidence="12" id="KW-1185">Reference proteome</keyword>
<dbReference type="GO" id="GO:0015920">
    <property type="term" value="P:lipopolysaccharide transport"/>
    <property type="evidence" value="ECO:0007669"/>
    <property type="project" value="TreeGrafter"/>
</dbReference>
<evidence type="ECO:0000256" key="3">
    <source>
        <dbReference type="ARBA" id="ARBA00022448"/>
    </source>
</evidence>